<sequence length="454" mass="50795">MNETPRIVTRGRRSETIEIPEFSFTREMVDFDLPGEALVEYRRNAWETFQRLPFPTPKEEAWRRTDIRGLHANRFRLPTRDEYLDLPPAPERLLAPLAGSSHGGEILLVAGGSQVRLDEELASRGVIFTDLGTAVHQYPDLVGKIIGKAIKPEDGKFAALAGALAQTGVFLYVPRGVRVTAPLHSLLWGPGDHLAYLSHLLVYLEEETEVTYLHESASPNEPGTQTLHCGNVEIYIGPGAKLTFVELQSWGESVWNFTHERVIVDRQASLDWVFGAVGSHLTKNFSEIDLVGEGAVGKMSGFYFTDHDQHLDHDTQQNHLAPHTTSDLLFKGALLHESRSVWQGMIYVAPGAQKTDGYQANRNLVLSRKARADSIPGLEILADDVRCTHGATVGKIDEEQIFYMMARGIPRKIAERTIVGGFFDPIMQRIPFEGVRQRFEEAIEAKMAVFEEEN</sequence>
<feature type="domain" description="SUF system FeS cluster assembly SufBD N-terminal" evidence="3">
    <location>
        <begin position="36"/>
        <end position="183"/>
    </location>
</feature>
<accession>A0A7C4PJ65</accession>
<dbReference type="NCBIfam" id="TIGR01981">
    <property type="entry name" value="sufD"/>
    <property type="match status" value="1"/>
</dbReference>
<dbReference type="SUPFAM" id="SSF101960">
    <property type="entry name" value="Stabilizer of iron transporter SufD"/>
    <property type="match status" value="1"/>
</dbReference>
<evidence type="ECO:0000313" key="4">
    <source>
        <dbReference type="EMBL" id="HGS20764.1"/>
    </source>
</evidence>
<evidence type="ECO:0000259" key="3">
    <source>
        <dbReference type="Pfam" id="PF19295"/>
    </source>
</evidence>
<name>A0A7C4PJ65_9CHLR</name>
<dbReference type="InterPro" id="IPR045595">
    <property type="entry name" value="SufBD_N"/>
</dbReference>
<evidence type="ECO:0000259" key="2">
    <source>
        <dbReference type="Pfam" id="PF01458"/>
    </source>
</evidence>
<reference evidence="4" key="1">
    <citation type="journal article" date="2020" name="mSystems">
        <title>Genome- and Community-Level Interaction Insights into Carbon Utilization and Element Cycling Functions of Hydrothermarchaeota in Hydrothermal Sediment.</title>
        <authorList>
            <person name="Zhou Z."/>
            <person name="Liu Y."/>
            <person name="Xu W."/>
            <person name="Pan J."/>
            <person name="Luo Z.H."/>
            <person name="Li M."/>
        </authorList>
    </citation>
    <scope>NUCLEOTIDE SEQUENCE [LARGE SCALE GENOMIC DNA]</scope>
    <source>
        <strain evidence="4">SpSt-573</strain>
    </source>
</reference>
<organism evidence="4">
    <name type="scientific">Anaerolinea thermolimosa</name>
    <dbReference type="NCBI Taxonomy" id="229919"/>
    <lineage>
        <taxon>Bacteria</taxon>
        <taxon>Bacillati</taxon>
        <taxon>Chloroflexota</taxon>
        <taxon>Anaerolineae</taxon>
        <taxon>Anaerolineales</taxon>
        <taxon>Anaerolineaceae</taxon>
        <taxon>Anaerolinea</taxon>
    </lineage>
</organism>
<dbReference type="Pfam" id="PF01458">
    <property type="entry name" value="SUFBD_core"/>
    <property type="match status" value="1"/>
</dbReference>
<dbReference type="InterPro" id="IPR011542">
    <property type="entry name" value="SUF_FeS_clus_asmbl_SufD"/>
</dbReference>
<dbReference type="AlphaFoldDB" id="A0A7C4PJ65"/>
<comment type="caution">
    <text evidence="4">The sequence shown here is derived from an EMBL/GenBank/DDBJ whole genome shotgun (WGS) entry which is preliminary data.</text>
</comment>
<protein>
    <submittedName>
        <fullName evidence="4">Fe-S cluster assembly protein SufD</fullName>
    </submittedName>
</protein>
<dbReference type="PANTHER" id="PTHR43575">
    <property type="entry name" value="PROTEIN ABCI7, CHLOROPLASTIC"/>
    <property type="match status" value="1"/>
</dbReference>
<dbReference type="Pfam" id="PF19295">
    <property type="entry name" value="SufBD_N"/>
    <property type="match status" value="1"/>
</dbReference>
<gene>
    <name evidence="4" type="primary">sufD</name>
    <name evidence="4" type="ORF">ENT37_02715</name>
</gene>
<dbReference type="InterPro" id="IPR000825">
    <property type="entry name" value="SUF_FeS_clus_asmbl_SufBD_core"/>
</dbReference>
<dbReference type="InterPro" id="IPR055346">
    <property type="entry name" value="Fe-S_cluster_assembly_SufBD"/>
</dbReference>
<evidence type="ECO:0000256" key="1">
    <source>
        <dbReference type="ARBA" id="ARBA00043967"/>
    </source>
</evidence>
<dbReference type="EMBL" id="DSYK01000140">
    <property type="protein sequence ID" value="HGS20764.1"/>
    <property type="molecule type" value="Genomic_DNA"/>
</dbReference>
<comment type="similarity">
    <text evidence="1">Belongs to the iron-sulfur cluster assembly SufBD family.</text>
</comment>
<dbReference type="GO" id="GO:0016226">
    <property type="term" value="P:iron-sulfur cluster assembly"/>
    <property type="evidence" value="ECO:0007669"/>
    <property type="project" value="InterPro"/>
</dbReference>
<dbReference type="PANTHER" id="PTHR43575:SF1">
    <property type="entry name" value="PROTEIN ABCI7, CHLOROPLASTIC"/>
    <property type="match status" value="1"/>
</dbReference>
<dbReference type="InterPro" id="IPR037284">
    <property type="entry name" value="SUF_FeS_clus_asmbl_SufBD_sf"/>
</dbReference>
<proteinExistence type="inferred from homology"/>
<feature type="domain" description="SUF system FeS cluster assembly SufBD core" evidence="2">
    <location>
        <begin position="195"/>
        <end position="422"/>
    </location>
</feature>